<dbReference type="EMBL" id="OV725082">
    <property type="protein sequence ID" value="CAH1404092.1"/>
    <property type="molecule type" value="Genomic_DNA"/>
</dbReference>
<sequence>MPKNKTRIANQISLTRSQIRQIFTPYIDDSSELLDSSAELSKEDSSRHVQSEVVFRGRIDHLLTFGPVSAGAIGDRCKSAIAEEEAIKMDPEVAKCFSDIKQALAGSIAEMEKVRHCNRCKKVRLNYLREDTVENVIEA</sequence>
<dbReference type="Proteomes" id="UP001152798">
    <property type="component" value="Chromosome 6"/>
</dbReference>
<dbReference type="AlphaFoldDB" id="A0A9P0HLU4"/>
<evidence type="ECO:0000313" key="2">
    <source>
        <dbReference type="Proteomes" id="UP001152798"/>
    </source>
</evidence>
<organism evidence="1 2">
    <name type="scientific">Nezara viridula</name>
    <name type="common">Southern green stink bug</name>
    <name type="synonym">Cimex viridulus</name>
    <dbReference type="NCBI Taxonomy" id="85310"/>
    <lineage>
        <taxon>Eukaryota</taxon>
        <taxon>Metazoa</taxon>
        <taxon>Ecdysozoa</taxon>
        <taxon>Arthropoda</taxon>
        <taxon>Hexapoda</taxon>
        <taxon>Insecta</taxon>
        <taxon>Pterygota</taxon>
        <taxon>Neoptera</taxon>
        <taxon>Paraneoptera</taxon>
        <taxon>Hemiptera</taxon>
        <taxon>Heteroptera</taxon>
        <taxon>Panheteroptera</taxon>
        <taxon>Pentatomomorpha</taxon>
        <taxon>Pentatomoidea</taxon>
        <taxon>Pentatomidae</taxon>
        <taxon>Pentatominae</taxon>
        <taxon>Nezara</taxon>
    </lineage>
</organism>
<reference evidence="1" key="1">
    <citation type="submission" date="2022-01" db="EMBL/GenBank/DDBJ databases">
        <authorList>
            <person name="King R."/>
        </authorList>
    </citation>
    <scope>NUCLEOTIDE SEQUENCE</scope>
</reference>
<dbReference type="OrthoDB" id="10321216at2759"/>
<evidence type="ECO:0000313" key="1">
    <source>
        <dbReference type="EMBL" id="CAH1404092.1"/>
    </source>
</evidence>
<proteinExistence type="predicted"/>
<accession>A0A9P0HLU4</accession>
<keyword evidence="2" id="KW-1185">Reference proteome</keyword>
<protein>
    <submittedName>
        <fullName evidence="1">Uncharacterized protein</fullName>
    </submittedName>
</protein>
<name>A0A9P0HLU4_NEZVI</name>
<gene>
    <name evidence="1" type="ORF">NEZAVI_LOCUS12561</name>
</gene>